<organism evidence="2 3">
    <name type="scientific">Oxytricha trifallax</name>
    <dbReference type="NCBI Taxonomy" id="1172189"/>
    <lineage>
        <taxon>Eukaryota</taxon>
        <taxon>Sar</taxon>
        <taxon>Alveolata</taxon>
        <taxon>Ciliophora</taxon>
        <taxon>Intramacronucleata</taxon>
        <taxon>Spirotrichea</taxon>
        <taxon>Stichotrichia</taxon>
        <taxon>Sporadotrichida</taxon>
        <taxon>Oxytrichidae</taxon>
        <taxon>Oxytrichinae</taxon>
        <taxon>Oxytricha</taxon>
    </lineage>
</organism>
<keyword evidence="3" id="KW-1185">Reference proteome</keyword>
<sequence length="78" mass="9026">MYSKKQCTNGQVDEGDSALIQLQIMQSQQLSESTHTKQQDEEIIQIQMSNEAKVSKDDEKDEKQQLNEEEVPVENKRD</sequence>
<accession>A0A073IB80</accession>
<evidence type="ECO:0000256" key="1">
    <source>
        <dbReference type="SAM" id="MobiDB-lite"/>
    </source>
</evidence>
<feature type="region of interest" description="Disordered" evidence="1">
    <location>
        <begin position="27"/>
        <end position="78"/>
    </location>
</feature>
<dbReference type="Proteomes" id="UP000053232">
    <property type="component" value="Unassembled WGS sequence"/>
</dbReference>
<comment type="caution">
    <text evidence="2">The sequence shown here is derived from an EMBL/GenBank/DDBJ whole genome shotgun (WGS) entry which is preliminary data.</text>
</comment>
<dbReference type="EMBL" id="ARYC01008019">
    <property type="protein sequence ID" value="KEJ82662.1"/>
    <property type="molecule type" value="Genomic_DNA"/>
</dbReference>
<evidence type="ECO:0000313" key="3">
    <source>
        <dbReference type="Proteomes" id="UP000053232"/>
    </source>
</evidence>
<dbReference type="AlphaFoldDB" id="A0A073IB80"/>
<protein>
    <submittedName>
        <fullName evidence="2">Uncharacterized protein</fullName>
    </submittedName>
</protein>
<evidence type="ECO:0000313" key="2">
    <source>
        <dbReference type="EMBL" id="KEJ82662.1"/>
    </source>
</evidence>
<feature type="compositionally biased region" description="Basic and acidic residues" evidence="1">
    <location>
        <begin position="53"/>
        <end position="66"/>
    </location>
</feature>
<reference evidence="3" key="1">
    <citation type="journal article" date="2014" name="Cell">
        <title>The Architecture of a Scrambled Genome Reveals Massive Levels of Genomic Rearrangement during Development.</title>
        <authorList>
            <person name="Chen X."/>
            <person name="Bracht J.R."/>
            <person name="Goldman A.D."/>
            <person name="Dolzhenko E."/>
            <person name="Clay D.M."/>
            <person name="Swart E.C."/>
            <person name="Perlman D.H."/>
            <person name="Doak T.G."/>
            <person name="Stuart A."/>
            <person name="Amemiya C.T."/>
            <person name="Sebra R.P."/>
            <person name="Landweber L.F."/>
        </authorList>
    </citation>
    <scope>NUCLEOTIDE SEQUENCE [LARGE SCALE GENOMIC DNA]</scope>
    <source>
        <strain evidence="3">JRB310</strain>
    </source>
</reference>
<name>A0A073IB80_9SPIT</name>
<proteinExistence type="predicted"/>
<gene>
    <name evidence="2" type="ORF">OXYTRIMIC_539</name>
</gene>